<dbReference type="Pfam" id="PF13561">
    <property type="entry name" value="adh_short_C2"/>
    <property type="match status" value="1"/>
</dbReference>
<dbReference type="InterPro" id="IPR002347">
    <property type="entry name" value="SDR_fam"/>
</dbReference>
<dbReference type="RefSeq" id="WP_188894924.1">
    <property type="nucleotide sequence ID" value="NZ_BMMZ01000004.1"/>
</dbReference>
<dbReference type="SUPFAM" id="SSF51735">
    <property type="entry name" value="NAD(P)-binding Rossmann-fold domains"/>
    <property type="match status" value="1"/>
</dbReference>
<comment type="caution">
    <text evidence="4">The sequence shown here is derived from an EMBL/GenBank/DDBJ whole genome shotgun (WGS) entry which is preliminary data.</text>
</comment>
<feature type="domain" description="Ketoreductase" evidence="3">
    <location>
        <begin position="5"/>
        <end position="190"/>
    </location>
</feature>
<dbReference type="InterPro" id="IPR050259">
    <property type="entry name" value="SDR"/>
</dbReference>
<accession>A0A917S5T7</accession>
<proteinExistence type="inferred from homology"/>
<comment type="similarity">
    <text evidence="1">Belongs to the short-chain dehydrogenases/reductases (SDR) family.</text>
</comment>
<dbReference type="PRINTS" id="PR00080">
    <property type="entry name" value="SDRFAMILY"/>
</dbReference>
<evidence type="ECO:0000259" key="3">
    <source>
        <dbReference type="SMART" id="SM00822"/>
    </source>
</evidence>
<evidence type="ECO:0000313" key="5">
    <source>
        <dbReference type="Proteomes" id="UP000613840"/>
    </source>
</evidence>
<organism evidence="4 5">
    <name type="scientific">Microlunatus endophyticus</name>
    <dbReference type="NCBI Taxonomy" id="1716077"/>
    <lineage>
        <taxon>Bacteria</taxon>
        <taxon>Bacillati</taxon>
        <taxon>Actinomycetota</taxon>
        <taxon>Actinomycetes</taxon>
        <taxon>Propionibacteriales</taxon>
        <taxon>Propionibacteriaceae</taxon>
        <taxon>Microlunatus</taxon>
    </lineage>
</organism>
<evidence type="ECO:0000256" key="2">
    <source>
        <dbReference type="ARBA" id="ARBA00023002"/>
    </source>
</evidence>
<dbReference type="FunFam" id="3.40.50.720:FF:000173">
    <property type="entry name" value="3-oxoacyl-[acyl-carrier protein] reductase"/>
    <property type="match status" value="1"/>
</dbReference>
<dbReference type="GO" id="GO:0016491">
    <property type="term" value="F:oxidoreductase activity"/>
    <property type="evidence" value="ECO:0007669"/>
    <property type="project" value="UniProtKB-KW"/>
</dbReference>
<dbReference type="AlphaFoldDB" id="A0A917S5T7"/>
<dbReference type="EMBL" id="BMMZ01000004">
    <property type="protein sequence ID" value="GGL60262.1"/>
    <property type="molecule type" value="Genomic_DNA"/>
</dbReference>
<sequence>MSHDHVALVTGASRGLGRAIAESLAEQGFRVAINYSSSHDAARELKEKIVAGGGVAETFSADVTDETAVAELKDAISSSLGEPDVLVFNATGPQPMRPIEELEWSDMLDQLRFFVKSPLLLTKAFLPGMKQRGWGRIVNIGSEVFDIGNANFSNYVSAKGAQLGLTRSWARELGPYGITVNLVAPGWIPVERHGVVSDENSAGYRRDVLLGHMGKPEDIAGAVSYLASDAAKFVTGQRLSVNGGRTFD</sequence>
<evidence type="ECO:0000256" key="1">
    <source>
        <dbReference type="ARBA" id="ARBA00006484"/>
    </source>
</evidence>
<dbReference type="PRINTS" id="PR00081">
    <property type="entry name" value="GDHRDH"/>
</dbReference>
<gene>
    <name evidence="4" type="primary">fabG</name>
    <name evidence="4" type="ORF">GCM10011575_18460</name>
</gene>
<dbReference type="InterPro" id="IPR057326">
    <property type="entry name" value="KR_dom"/>
</dbReference>
<name>A0A917S5T7_9ACTN</name>
<dbReference type="Proteomes" id="UP000613840">
    <property type="component" value="Unassembled WGS sequence"/>
</dbReference>
<keyword evidence="5" id="KW-1185">Reference proteome</keyword>
<evidence type="ECO:0000313" key="4">
    <source>
        <dbReference type="EMBL" id="GGL60262.1"/>
    </source>
</evidence>
<dbReference type="PANTHER" id="PTHR42879">
    <property type="entry name" value="3-OXOACYL-(ACYL-CARRIER-PROTEIN) REDUCTASE"/>
    <property type="match status" value="1"/>
</dbReference>
<reference evidence="4" key="1">
    <citation type="journal article" date="2014" name="Int. J. Syst. Evol. Microbiol.">
        <title>Complete genome sequence of Corynebacterium casei LMG S-19264T (=DSM 44701T), isolated from a smear-ripened cheese.</title>
        <authorList>
            <consortium name="US DOE Joint Genome Institute (JGI-PGF)"/>
            <person name="Walter F."/>
            <person name="Albersmeier A."/>
            <person name="Kalinowski J."/>
            <person name="Ruckert C."/>
        </authorList>
    </citation>
    <scope>NUCLEOTIDE SEQUENCE</scope>
    <source>
        <strain evidence="4">CGMCC 4.7306</strain>
    </source>
</reference>
<keyword evidence="2" id="KW-0560">Oxidoreductase</keyword>
<reference evidence="4" key="2">
    <citation type="submission" date="2020-09" db="EMBL/GenBank/DDBJ databases">
        <authorList>
            <person name="Sun Q."/>
            <person name="Zhou Y."/>
        </authorList>
    </citation>
    <scope>NUCLEOTIDE SEQUENCE</scope>
    <source>
        <strain evidence="4">CGMCC 4.7306</strain>
    </source>
</reference>
<dbReference type="InterPro" id="IPR036291">
    <property type="entry name" value="NAD(P)-bd_dom_sf"/>
</dbReference>
<dbReference type="SMART" id="SM00822">
    <property type="entry name" value="PKS_KR"/>
    <property type="match status" value="1"/>
</dbReference>
<protein>
    <submittedName>
        <fullName evidence="4">3-oxoacyl-ACP reductase</fullName>
    </submittedName>
</protein>
<dbReference type="Gene3D" id="3.40.50.720">
    <property type="entry name" value="NAD(P)-binding Rossmann-like Domain"/>
    <property type="match status" value="1"/>
</dbReference>